<organism evidence="2 3">
    <name type="scientific">Agaribacillus aureus</name>
    <dbReference type="NCBI Taxonomy" id="3051825"/>
    <lineage>
        <taxon>Bacteria</taxon>
        <taxon>Pseudomonadati</taxon>
        <taxon>Bacteroidota</taxon>
        <taxon>Cytophagia</taxon>
        <taxon>Cytophagales</taxon>
        <taxon>Splendidivirgaceae</taxon>
        <taxon>Agaribacillus</taxon>
    </lineage>
</organism>
<dbReference type="GO" id="GO:0016746">
    <property type="term" value="F:acyltransferase activity"/>
    <property type="evidence" value="ECO:0007669"/>
    <property type="project" value="UniProtKB-KW"/>
</dbReference>
<sequence length="315" mass="36112">MKFEDRYAVVCNEQVAGFTRKFDPCLYNTPEFIALKEGYKPVNCYLLDNKEKCILIDTTFLCHDLIAISLPRAPFGGISYRQASIRLLKHFIKNVIRYFISENFKKIIIKSPADFFNPAQNAIVANCLANAGFTVCNFDINHHLDVDQSGFSEKIHKMEVRKLRKSSTNKLDFEAVPIGSMPEVYNFIRVCRDEKKVPINITFDELRQATEKFPQNYKFFTVVSEGTIVAATIAVLVREDVLYNYLPASLTAYNKLSPMVFLLSELYKYCQLTDVRMLDLGISTIDNKPQESLILFKERVGGKATLKLTFQLNLF</sequence>
<comment type="caution">
    <text evidence="2">The sequence shown here is derived from an EMBL/GenBank/DDBJ whole genome shotgun (WGS) entry which is preliminary data.</text>
</comment>
<evidence type="ECO:0000259" key="1">
    <source>
        <dbReference type="Pfam" id="PF13480"/>
    </source>
</evidence>
<proteinExistence type="predicted"/>
<dbReference type="Pfam" id="PF13480">
    <property type="entry name" value="Acetyltransf_6"/>
    <property type="match status" value="1"/>
</dbReference>
<keyword evidence="2" id="KW-0012">Acyltransferase</keyword>
<dbReference type="InterPro" id="IPR038740">
    <property type="entry name" value="BioF2-like_GNAT_dom"/>
</dbReference>
<dbReference type="Gene3D" id="3.40.630.30">
    <property type="match status" value="1"/>
</dbReference>
<name>A0ABT8L455_9BACT</name>
<dbReference type="InterPro" id="IPR016181">
    <property type="entry name" value="Acyl_CoA_acyltransferase"/>
</dbReference>
<feature type="domain" description="BioF2-like acetyltransferase" evidence="1">
    <location>
        <begin position="214"/>
        <end position="283"/>
    </location>
</feature>
<evidence type="ECO:0000313" key="3">
    <source>
        <dbReference type="Proteomes" id="UP001172083"/>
    </source>
</evidence>
<dbReference type="EC" id="2.3.1.-" evidence="2"/>
<protein>
    <submittedName>
        <fullName evidence="2">GNAT family N-acetyltransferase</fullName>
        <ecNumber evidence="2">2.3.1.-</ecNumber>
    </submittedName>
</protein>
<keyword evidence="2" id="KW-0808">Transferase</keyword>
<accession>A0ABT8L455</accession>
<gene>
    <name evidence="2" type="ORF">QQ020_10595</name>
</gene>
<dbReference type="RefSeq" id="WP_346757815.1">
    <property type="nucleotide sequence ID" value="NZ_JAUJEB010000001.1"/>
</dbReference>
<dbReference type="SUPFAM" id="SSF55729">
    <property type="entry name" value="Acyl-CoA N-acyltransferases (Nat)"/>
    <property type="match status" value="1"/>
</dbReference>
<dbReference type="Proteomes" id="UP001172083">
    <property type="component" value="Unassembled WGS sequence"/>
</dbReference>
<evidence type="ECO:0000313" key="2">
    <source>
        <dbReference type="EMBL" id="MDN5212498.1"/>
    </source>
</evidence>
<dbReference type="EMBL" id="JAUJEB010000001">
    <property type="protein sequence ID" value="MDN5212498.1"/>
    <property type="molecule type" value="Genomic_DNA"/>
</dbReference>
<reference evidence="2" key="1">
    <citation type="submission" date="2023-06" db="EMBL/GenBank/DDBJ databases">
        <title>Genomic of Agaribacillus aureum.</title>
        <authorList>
            <person name="Wang G."/>
        </authorList>
    </citation>
    <scope>NUCLEOTIDE SEQUENCE</scope>
    <source>
        <strain evidence="2">BMA12</strain>
    </source>
</reference>
<keyword evidence="3" id="KW-1185">Reference proteome</keyword>